<dbReference type="AlphaFoldDB" id="A0A398ASC3"/>
<accession>A0A398ASC3</accession>
<name>A0A398ASC3_BRACM</name>
<reference evidence="1 2" key="1">
    <citation type="submission" date="2018-06" db="EMBL/GenBank/DDBJ databases">
        <title>WGS assembly of Brassica rapa FPsc.</title>
        <authorList>
            <person name="Bowman J."/>
            <person name="Kohchi T."/>
            <person name="Yamato K."/>
            <person name="Jenkins J."/>
            <person name="Shu S."/>
            <person name="Ishizaki K."/>
            <person name="Yamaoka S."/>
            <person name="Nishihama R."/>
            <person name="Nakamura Y."/>
            <person name="Berger F."/>
            <person name="Adam C."/>
            <person name="Aki S."/>
            <person name="Althoff F."/>
            <person name="Araki T."/>
            <person name="Arteaga-Vazquez M."/>
            <person name="Balasubrmanian S."/>
            <person name="Bauer D."/>
            <person name="Boehm C."/>
            <person name="Briginshaw L."/>
            <person name="Caballero-Perez J."/>
            <person name="Catarino B."/>
            <person name="Chen F."/>
            <person name="Chiyoda S."/>
            <person name="Chovatia M."/>
            <person name="Davies K."/>
            <person name="Delmans M."/>
            <person name="Demura T."/>
            <person name="Dierschke T."/>
            <person name="Dolan L."/>
            <person name="Dorantes-Acosta A."/>
            <person name="Eklund D."/>
            <person name="Florent S."/>
            <person name="Flores-Sandoval E."/>
            <person name="Fujiyama A."/>
            <person name="Fukuzawa H."/>
            <person name="Galik B."/>
            <person name="Grimanelli D."/>
            <person name="Grimwood J."/>
            <person name="Grossniklaus U."/>
            <person name="Hamada T."/>
            <person name="Haseloff J."/>
            <person name="Hetherington A."/>
            <person name="Higo A."/>
            <person name="Hirakawa Y."/>
            <person name="Hundley H."/>
            <person name="Ikeda Y."/>
            <person name="Inoue K."/>
            <person name="Inoue S."/>
            <person name="Ishida S."/>
            <person name="Jia Q."/>
            <person name="Kakita M."/>
            <person name="Kanazawa T."/>
            <person name="Kawai Y."/>
            <person name="Kawashima T."/>
            <person name="Kennedy M."/>
            <person name="Kinose K."/>
            <person name="Kinoshita T."/>
            <person name="Kohara Y."/>
            <person name="Koide E."/>
            <person name="Komatsu K."/>
            <person name="Kopischke S."/>
            <person name="Kubo M."/>
            <person name="Kyozuka J."/>
            <person name="Lagercrantz U."/>
            <person name="Lin S."/>
            <person name="Lindquist E."/>
            <person name="Lipzen A."/>
            <person name="Lu C."/>
            <person name="Luna E."/>
            <person name="Martienssen R."/>
            <person name="Minamino N."/>
            <person name="Mizutani M."/>
            <person name="Mizutani M."/>
            <person name="Mochizuki N."/>
            <person name="Monte I."/>
            <person name="Mosher R."/>
            <person name="Nagasaki H."/>
            <person name="Nakagami H."/>
            <person name="Naramoto S."/>
            <person name="Nishitani K."/>
            <person name="Ohtani M."/>
            <person name="Okamoto T."/>
            <person name="Okumura M."/>
            <person name="Phillips J."/>
            <person name="Pollak B."/>
            <person name="Reinders A."/>
            <person name="Roevekamp M."/>
            <person name="Sano R."/>
            <person name="Sawa S."/>
            <person name="Schmid M."/>
            <person name="Shirakawa M."/>
            <person name="Solano R."/>
            <person name="Spunde A."/>
            <person name="Suetsugu N."/>
            <person name="Sugano S."/>
            <person name="Sugiyama A."/>
            <person name="Sun R."/>
            <person name="Suzuki Y."/>
            <person name="Takenaka M."/>
            <person name="Takezawa D."/>
            <person name="Tomogane H."/>
            <person name="Tsuzuki M."/>
            <person name="Ueda T."/>
            <person name="Umeda M."/>
            <person name="Ward J."/>
            <person name="Watanabe Y."/>
            <person name="Yazaki K."/>
            <person name="Yokoyama R."/>
            <person name="Yoshitake Y."/>
            <person name="Yotsui I."/>
            <person name="Zachgo S."/>
            <person name="Schmutz J."/>
        </authorList>
    </citation>
    <scope>NUCLEOTIDE SEQUENCE [LARGE SCALE GENOMIC DNA]</scope>
    <source>
        <strain evidence="2">cv. B-3</strain>
    </source>
</reference>
<dbReference type="EMBL" id="CM010628">
    <property type="protein sequence ID" value="RID80492.1"/>
    <property type="molecule type" value="Genomic_DNA"/>
</dbReference>
<protein>
    <submittedName>
        <fullName evidence="1">Uncharacterized protein</fullName>
    </submittedName>
</protein>
<proteinExistence type="predicted"/>
<sequence length="76" mass="9119">MPEARYDPAVFRPKPTIKHFRHLSVDIRYRIFVCMHAPQILINLSLINTEQIMCLRLYIIGEKIPHRIYERDLSNI</sequence>
<evidence type="ECO:0000313" key="1">
    <source>
        <dbReference type="EMBL" id="RID80492.1"/>
    </source>
</evidence>
<dbReference type="Proteomes" id="UP000264353">
    <property type="component" value="Chromosome A1"/>
</dbReference>
<gene>
    <name evidence="1" type="ORF">BRARA_A03152</name>
</gene>
<evidence type="ECO:0000313" key="2">
    <source>
        <dbReference type="Proteomes" id="UP000264353"/>
    </source>
</evidence>
<organism evidence="1 2">
    <name type="scientific">Brassica campestris</name>
    <name type="common">Field mustard</name>
    <dbReference type="NCBI Taxonomy" id="3711"/>
    <lineage>
        <taxon>Eukaryota</taxon>
        <taxon>Viridiplantae</taxon>
        <taxon>Streptophyta</taxon>
        <taxon>Embryophyta</taxon>
        <taxon>Tracheophyta</taxon>
        <taxon>Spermatophyta</taxon>
        <taxon>Magnoliopsida</taxon>
        <taxon>eudicotyledons</taxon>
        <taxon>Gunneridae</taxon>
        <taxon>Pentapetalae</taxon>
        <taxon>rosids</taxon>
        <taxon>malvids</taxon>
        <taxon>Brassicales</taxon>
        <taxon>Brassicaceae</taxon>
        <taxon>Brassiceae</taxon>
        <taxon>Brassica</taxon>
    </lineage>
</organism>